<dbReference type="Gramene" id="TraesCS2B02G134800.1">
    <property type="protein sequence ID" value="TraesCS2B02G134800.1"/>
    <property type="gene ID" value="TraesCS2B02G134800"/>
</dbReference>
<dbReference type="SUPFAM" id="SSF56371">
    <property type="entry name" value="Ribosome inactivating proteins (RIP)"/>
    <property type="match status" value="1"/>
</dbReference>
<dbReference type="EnsemblPlants" id="TraesCS2B02G134800.1">
    <property type="protein sequence ID" value="TraesCS2B02G134800.1"/>
    <property type="gene ID" value="TraesCS2B02G134800"/>
</dbReference>
<dbReference type="Gramene" id="TraesCS2B03G0327300.1">
    <property type="protein sequence ID" value="TraesCS2B03G0327300.1.CDS"/>
    <property type="gene ID" value="TraesCS2B03G0327300"/>
</dbReference>
<dbReference type="AlphaFoldDB" id="A0A3B6C0L6"/>
<dbReference type="GO" id="GO:0030598">
    <property type="term" value="F:rRNA N-glycosylase activity"/>
    <property type="evidence" value="ECO:0007669"/>
    <property type="project" value="InterPro"/>
</dbReference>
<dbReference type="SMR" id="A0A3B6C0L6"/>
<feature type="region of interest" description="Disordered" evidence="1">
    <location>
        <begin position="359"/>
        <end position="403"/>
    </location>
</feature>
<name>A0A3B6C0L6_WHEAT</name>
<accession>A0A3B6C0L6</accession>
<protein>
    <submittedName>
        <fullName evidence="2">Uncharacterized protein</fullName>
    </submittedName>
</protein>
<keyword evidence="3" id="KW-1185">Reference proteome</keyword>
<feature type="compositionally biased region" description="Low complexity" evidence="1">
    <location>
        <begin position="384"/>
        <end position="403"/>
    </location>
</feature>
<reference evidence="2" key="2">
    <citation type="submission" date="2018-10" db="UniProtKB">
        <authorList>
            <consortium name="EnsemblPlants"/>
        </authorList>
    </citation>
    <scope>IDENTIFICATION</scope>
</reference>
<reference evidence="2" key="1">
    <citation type="submission" date="2018-08" db="EMBL/GenBank/DDBJ databases">
        <authorList>
            <person name="Rossello M."/>
        </authorList>
    </citation>
    <scope>NUCLEOTIDE SEQUENCE [LARGE SCALE GENOMIC DNA]</scope>
    <source>
        <strain evidence="2">cv. Chinese Spring</strain>
    </source>
</reference>
<sequence length="403" mass="46509">MSDSQVQAIEELDEFYKAVDRVLVASTVKIIDVARYDVIPNFDISETPTRRELGRLFNRRNSHFKSIASLNIQYDKLSGQNDEIPVTPVYPLDDEFHTFHTVTIRGRGVTLVVLVRDSDNYVLAVKVYLTEEESRVAPWFLFEGVKLPSRFKNVVPTNYSFGHDYKGEIKFGKNVLPKLMDFMVQLRLDPGQTATDKNNLLLGALFVLLGEAQQFRRVRNWTMRTLRCIEPKPVPKCLSLLFQSWSDISKTIFHFVLGLESMRLIAPQTKSLDLEENYFMMKALEEWENSRRVHNDMKQCGLKYRNSEGEISLGCLLGGELLLLRHDPILCTKILMRRQDFAGDVNLCKIVVSYKMPQLPEPEQQVPPQEEPQHQVPPQEEPQQEVPPQEEPQQQVPQLPEPQ</sequence>
<dbReference type="GO" id="GO:0017148">
    <property type="term" value="P:negative regulation of translation"/>
    <property type="evidence" value="ECO:0007669"/>
    <property type="project" value="InterPro"/>
</dbReference>
<dbReference type="InterPro" id="IPR036041">
    <property type="entry name" value="Ribosome-inact_prot_sf"/>
</dbReference>
<evidence type="ECO:0000313" key="2">
    <source>
        <dbReference type="EnsemblPlants" id="TraesCS2B02G134800.1"/>
    </source>
</evidence>
<evidence type="ECO:0000256" key="1">
    <source>
        <dbReference type="SAM" id="MobiDB-lite"/>
    </source>
</evidence>
<dbReference type="Gramene" id="TraesWEE_scaffold_017722_01G000300.1">
    <property type="protein sequence ID" value="TraesWEE_scaffold_017722_01G000300.1"/>
    <property type="gene ID" value="TraesWEE_scaffold_017722_01G000300"/>
</dbReference>
<dbReference type="Proteomes" id="UP000019116">
    <property type="component" value="Chromosome 2B"/>
</dbReference>
<gene>
    <name evidence="2" type="primary">LOC123043767</name>
</gene>
<dbReference type="OMA" id="REHHRAN"/>
<evidence type="ECO:0000313" key="3">
    <source>
        <dbReference type="Proteomes" id="UP000019116"/>
    </source>
</evidence>
<organism evidence="2">
    <name type="scientific">Triticum aestivum</name>
    <name type="common">Wheat</name>
    <dbReference type="NCBI Taxonomy" id="4565"/>
    <lineage>
        <taxon>Eukaryota</taxon>
        <taxon>Viridiplantae</taxon>
        <taxon>Streptophyta</taxon>
        <taxon>Embryophyta</taxon>
        <taxon>Tracheophyta</taxon>
        <taxon>Spermatophyta</taxon>
        <taxon>Magnoliopsida</taxon>
        <taxon>Liliopsida</taxon>
        <taxon>Poales</taxon>
        <taxon>Poaceae</taxon>
        <taxon>BOP clade</taxon>
        <taxon>Pooideae</taxon>
        <taxon>Triticodae</taxon>
        <taxon>Triticeae</taxon>
        <taxon>Triticinae</taxon>
        <taxon>Triticum</taxon>
    </lineage>
</organism>
<dbReference type="GeneID" id="123043767"/>
<proteinExistence type="predicted"/>
<feature type="compositionally biased region" description="Low complexity" evidence="1">
    <location>
        <begin position="359"/>
        <end position="378"/>
    </location>
</feature>
<dbReference type="RefSeq" id="XP_044322275.1">
    <property type="nucleotide sequence ID" value="XM_044466340.1"/>
</dbReference>